<dbReference type="RefSeq" id="WP_072596687.1">
    <property type="nucleotide sequence ID" value="NZ_CP018221.1"/>
</dbReference>
<evidence type="ECO:0000259" key="8">
    <source>
        <dbReference type="Pfam" id="PF00924"/>
    </source>
</evidence>
<dbReference type="SUPFAM" id="SSF82689">
    <property type="entry name" value="Mechanosensitive channel protein MscS (YggB), C-terminal domain"/>
    <property type="match status" value="1"/>
</dbReference>
<dbReference type="InterPro" id="IPR006685">
    <property type="entry name" value="MscS_channel_2nd"/>
</dbReference>
<dbReference type="Gene3D" id="3.30.70.100">
    <property type="match status" value="1"/>
</dbReference>
<dbReference type="InterPro" id="IPR011014">
    <property type="entry name" value="MscS_channel_TM-2"/>
</dbReference>
<dbReference type="InterPro" id="IPR011066">
    <property type="entry name" value="MscS_channel_C_sf"/>
</dbReference>
<evidence type="ECO:0000313" key="11">
    <source>
        <dbReference type="EMBL" id="API59135.1"/>
    </source>
</evidence>
<dbReference type="KEGG" id="sphj:BSL82_07280"/>
<feature type="transmembrane region" description="Helical" evidence="7">
    <location>
        <begin position="136"/>
        <end position="162"/>
    </location>
</feature>
<dbReference type="PANTHER" id="PTHR30566">
    <property type="entry name" value="YNAI-RELATED MECHANOSENSITIVE ION CHANNEL"/>
    <property type="match status" value="1"/>
</dbReference>
<feature type="domain" description="Mechanosensitive ion channel transmembrane helices 2/3" evidence="10">
    <location>
        <begin position="149"/>
        <end position="188"/>
    </location>
</feature>
<keyword evidence="12" id="KW-1185">Reference proteome</keyword>
<dbReference type="Pfam" id="PF21082">
    <property type="entry name" value="MS_channel_3rd"/>
    <property type="match status" value="1"/>
</dbReference>
<feature type="domain" description="Mechanosensitive ion channel MscS" evidence="8">
    <location>
        <begin position="190"/>
        <end position="255"/>
    </location>
</feature>
<evidence type="ECO:0008006" key="13">
    <source>
        <dbReference type="Google" id="ProtNLM"/>
    </source>
</evidence>
<dbReference type="Gene3D" id="1.10.287.1260">
    <property type="match status" value="1"/>
</dbReference>
<dbReference type="Gene3D" id="2.30.30.60">
    <property type="match status" value="1"/>
</dbReference>
<dbReference type="Proteomes" id="UP000182063">
    <property type="component" value="Chromosome"/>
</dbReference>
<comment type="subcellular location">
    <subcellularLocation>
        <location evidence="1">Cell membrane</location>
        <topology evidence="1">Multi-pass membrane protein</topology>
    </subcellularLocation>
</comment>
<dbReference type="SUPFAM" id="SSF82861">
    <property type="entry name" value="Mechanosensitive channel protein MscS (YggB), transmembrane region"/>
    <property type="match status" value="1"/>
</dbReference>
<dbReference type="AlphaFoldDB" id="A0A1L3ZU33"/>
<dbReference type="InterPro" id="IPR049142">
    <property type="entry name" value="MS_channel_1st"/>
</dbReference>
<dbReference type="GO" id="GO:0008381">
    <property type="term" value="F:mechanosensitive monoatomic ion channel activity"/>
    <property type="evidence" value="ECO:0007669"/>
    <property type="project" value="UniProtKB-ARBA"/>
</dbReference>
<dbReference type="InterPro" id="IPR023408">
    <property type="entry name" value="MscS_beta-dom_sf"/>
</dbReference>
<evidence type="ECO:0000256" key="7">
    <source>
        <dbReference type="SAM" id="Phobius"/>
    </source>
</evidence>
<evidence type="ECO:0000259" key="10">
    <source>
        <dbReference type="Pfam" id="PF21088"/>
    </source>
</evidence>
<evidence type="ECO:0000256" key="2">
    <source>
        <dbReference type="ARBA" id="ARBA00008017"/>
    </source>
</evidence>
<protein>
    <recommendedName>
        <fullName evidence="13">Mechanosensitive ion channel protein MscS</fullName>
    </recommendedName>
</protein>
<sequence>MEQVDRQISAFRQTLAESWAWLANNSLDILGGLIAAALLVILLLAVRSFGAWLGREQGISTLRLVVSRVIRKTHLWFMIALAALVVVEVAAIPPAASNATHFLFTVAAALQGAIWLRELVLGWVEHRAAAGGDEEGSLASALGIIRLLVSIAAFALAAILILDNLGVNVTALVAGLGIGGIAIGLAAQGIFSDLFAALSILFDKPFKKGDPIGWDTSVGTVEAIGLKTTRVRALTGERIIISNANLLNKEVRNMDRLERRRISFTLGVIYQTPVEMLEKLPNLLREIVDRHDKCLFVRSSFLNFNASSLDFELLFDVLSENYDEVTALRSLVGFDIIRMFAKNGFEFAYPTQTTFTAAPDGTMVLPYPESGLVMQLDKNEAAT</sequence>
<dbReference type="STRING" id="1921510.BSL82_07280"/>
<comment type="similarity">
    <text evidence="2">Belongs to the MscS (TC 1.A.23) family.</text>
</comment>
<name>A0A1L3ZU33_9SPHN</name>
<dbReference type="EMBL" id="CP018221">
    <property type="protein sequence ID" value="API59135.1"/>
    <property type="molecule type" value="Genomic_DNA"/>
</dbReference>
<organism evidence="11 12">
    <name type="scientific">Tardibacter chloracetimidivorans</name>
    <dbReference type="NCBI Taxonomy" id="1921510"/>
    <lineage>
        <taxon>Bacteria</taxon>
        <taxon>Pseudomonadati</taxon>
        <taxon>Pseudomonadota</taxon>
        <taxon>Alphaproteobacteria</taxon>
        <taxon>Sphingomonadales</taxon>
        <taxon>Sphingomonadaceae</taxon>
        <taxon>Tardibacter</taxon>
    </lineage>
</organism>
<keyword evidence="5 7" id="KW-1133">Transmembrane helix</keyword>
<dbReference type="OrthoDB" id="9809206at2"/>
<feature type="transmembrane region" description="Helical" evidence="7">
    <location>
        <begin position="75"/>
        <end position="96"/>
    </location>
</feature>
<feature type="domain" description="Mechanosensitive ion channel MscS C-terminal" evidence="9">
    <location>
        <begin position="262"/>
        <end position="347"/>
    </location>
</feature>
<dbReference type="GO" id="GO:0005886">
    <property type="term" value="C:plasma membrane"/>
    <property type="evidence" value="ECO:0007669"/>
    <property type="project" value="UniProtKB-SubCell"/>
</dbReference>
<gene>
    <name evidence="11" type="ORF">BSL82_07280</name>
</gene>
<keyword evidence="4 7" id="KW-0812">Transmembrane</keyword>
<dbReference type="InterPro" id="IPR049278">
    <property type="entry name" value="MS_channel_C"/>
</dbReference>
<feature type="transmembrane region" description="Helical" evidence="7">
    <location>
        <begin position="29"/>
        <end position="54"/>
    </location>
</feature>
<keyword evidence="3" id="KW-1003">Cell membrane</keyword>
<evidence type="ECO:0000256" key="3">
    <source>
        <dbReference type="ARBA" id="ARBA00022475"/>
    </source>
</evidence>
<proteinExistence type="inferred from homology"/>
<dbReference type="PANTHER" id="PTHR30566:SF25">
    <property type="entry name" value="INNER MEMBRANE PROTEIN"/>
    <property type="match status" value="1"/>
</dbReference>
<dbReference type="Pfam" id="PF21088">
    <property type="entry name" value="MS_channel_1st"/>
    <property type="match status" value="1"/>
</dbReference>
<evidence type="ECO:0000256" key="5">
    <source>
        <dbReference type="ARBA" id="ARBA00022989"/>
    </source>
</evidence>
<dbReference type="SUPFAM" id="SSF50182">
    <property type="entry name" value="Sm-like ribonucleoproteins"/>
    <property type="match status" value="1"/>
</dbReference>
<accession>A0A1L3ZU33</accession>
<evidence type="ECO:0000259" key="9">
    <source>
        <dbReference type="Pfam" id="PF21082"/>
    </source>
</evidence>
<evidence type="ECO:0000256" key="1">
    <source>
        <dbReference type="ARBA" id="ARBA00004651"/>
    </source>
</evidence>
<evidence type="ECO:0000256" key="4">
    <source>
        <dbReference type="ARBA" id="ARBA00022692"/>
    </source>
</evidence>
<reference evidence="12" key="1">
    <citation type="submission" date="2016-11" db="EMBL/GenBank/DDBJ databases">
        <title>Complete Genome Sequence of alachlor-degrading Sphingomonas sp. strain JJ-A5.</title>
        <authorList>
            <person name="Lee H."/>
            <person name="Ka J.-O."/>
        </authorList>
    </citation>
    <scope>NUCLEOTIDE SEQUENCE [LARGE SCALE GENOMIC DNA]</scope>
    <source>
        <strain evidence="12">JJ-A5</strain>
    </source>
</reference>
<keyword evidence="6 7" id="KW-0472">Membrane</keyword>
<evidence type="ECO:0000313" key="12">
    <source>
        <dbReference type="Proteomes" id="UP000182063"/>
    </source>
</evidence>
<dbReference type="Pfam" id="PF00924">
    <property type="entry name" value="MS_channel_2nd"/>
    <property type="match status" value="1"/>
</dbReference>
<feature type="transmembrane region" description="Helical" evidence="7">
    <location>
        <begin position="174"/>
        <end position="202"/>
    </location>
</feature>
<dbReference type="InterPro" id="IPR010920">
    <property type="entry name" value="LSM_dom_sf"/>
</dbReference>
<evidence type="ECO:0000256" key="6">
    <source>
        <dbReference type="ARBA" id="ARBA00023136"/>
    </source>
</evidence>